<name>A0A508BUF3_9ACTO</name>
<dbReference type="GeneID" id="64213778"/>
<protein>
    <submittedName>
        <fullName evidence="1">Uncharacterized protein</fullName>
    </submittedName>
</protein>
<dbReference type="AlphaFoldDB" id="A0A508BUF3"/>
<proteinExistence type="predicted"/>
<dbReference type="Proteomes" id="UP000317942">
    <property type="component" value="Unassembled WGS sequence"/>
</dbReference>
<dbReference type="RefSeq" id="WP_141405820.1">
    <property type="nucleotide sequence ID" value="NZ_CP066060.1"/>
</dbReference>
<organism evidence="1 2">
    <name type="scientific">Actinomyces oris</name>
    <dbReference type="NCBI Taxonomy" id="544580"/>
    <lineage>
        <taxon>Bacteria</taxon>
        <taxon>Bacillati</taxon>
        <taxon>Actinomycetota</taxon>
        <taxon>Actinomycetes</taxon>
        <taxon>Actinomycetales</taxon>
        <taxon>Actinomycetaceae</taxon>
        <taxon>Actinomyces</taxon>
    </lineage>
</organism>
<sequence length="147" mass="15950">MSLHYYATPTTACPTVDSMATLDALGIKFGVRQQSTEYFLDELPNHKQRALRDVATIHIQHGHAVLLRVAPDLLISDLPAIAVCAFDVAAHADQWTTVAMQCPHLDHQDCQVIGVAIPATARLDEELEALTAATQPAATTHQEMATL</sequence>
<accession>A0A508BUF3</accession>
<reference evidence="1 2" key="1">
    <citation type="submission" date="2019-06" db="EMBL/GenBank/DDBJ databases">
        <title>Draft genome sequence of Actinomyces oris CCUG 34288T.</title>
        <authorList>
            <person name="Salva-Serra F."/>
            <person name="Cardew S."/>
            <person name="Moore E."/>
        </authorList>
    </citation>
    <scope>NUCLEOTIDE SEQUENCE [LARGE SCALE GENOMIC DNA]</scope>
    <source>
        <strain evidence="1 2">CCUG 34288</strain>
    </source>
</reference>
<evidence type="ECO:0000313" key="1">
    <source>
        <dbReference type="EMBL" id="TQD63145.1"/>
    </source>
</evidence>
<gene>
    <name evidence="1" type="ORF">FK267_00650</name>
</gene>
<evidence type="ECO:0000313" key="2">
    <source>
        <dbReference type="Proteomes" id="UP000317942"/>
    </source>
</evidence>
<comment type="caution">
    <text evidence="1">The sequence shown here is derived from an EMBL/GenBank/DDBJ whole genome shotgun (WGS) entry which is preliminary data.</text>
</comment>
<dbReference type="EMBL" id="VICC01000001">
    <property type="protein sequence ID" value="TQD63145.1"/>
    <property type="molecule type" value="Genomic_DNA"/>
</dbReference>